<name>A0A2I0R3Y3_9FLAO</name>
<comment type="caution">
    <text evidence="1">The sequence shown here is derived from an EMBL/GenBank/DDBJ whole genome shotgun (WGS) entry which is preliminary data.</text>
</comment>
<dbReference type="NCBIfam" id="NF047593">
    <property type="entry name" value="IS66_ISAeme5_TnpA"/>
    <property type="match status" value="1"/>
</dbReference>
<evidence type="ECO:0000313" key="1">
    <source>
        <dbReference type="EMBL" id="PKR81285.1"/>
    </source>
</evidence>
<dbReference type="Proteomes" id="UP000236654">
    <property type="component" value="Unassembled WGS sequence"/>
</dbReference>
<organism evidence="1 2">
    <name type="scientific">Brumimicrobium salinarum</name>
    <dbReference type="NCBI Taxonomy" id="2058658"/>
    <lineage>
        <taxon>Bacteria</taxon>
        <taxon>Pseudomonadati</taxon>
        <taxon>Bacteroidota</taxon>
        <taxon>Flavobacteriia</taxon>
        <taxon>Flavobacteriales</taxon>
        <taxon>Crocinitomicaceae</taxon>
        <taxon>Brumimicrobium</taxon>
    </lineage>
</organism>
<proteinExistence type="predicted"/>
<keyword evidence="2" id="KW-1185">Reference proteome</keyword>
<dbReference type="RefSeq" id="WP_101334011.1">
    <property type="nucleotide sequence ID" value="NZ_PJNI01000004.1"/>
</dbReference>
<evidence type="ECO:0000313" key="2">
    <source>
        <dbReference type="Proteomes" id="UP000236654"/>
    </source>
</evidence>
<dbReference type="OrthoDB" id="671208at2"/>
<dbReference type="AlphaFoldDB" id="A0A2I0R3Y3"/>
<reference evidence="1 2" key="1">
    <citation type="submission" date="2017-12" db="EMBL/GenBank/DDBJ databases">
        <title>The draft genome sequence of Brumimicrobium saltpan LHR20.</title>
        <authorList>
            <person name="Do Z.-J."/>
            <person name="Luo H.-R."/>
        </authorList>
    </citation>
    <scope>NUCLEOTIDE SEQUENCE [LARGE SCALE GENOMIC DNA]</scope>
    <source>
        <strain evidence="1 2">LHR20</strain>
    </source>
</reference>
<gene>
    <name evidence="1" type="ORF">CW751_05550</name>
</gene>
<accession>A0A2I0R3Y3</accession>
<dbReference type="EMBL" id="PJNI01000004">
    <property type="protein sequence ID" value="PKR81285.1"/>
    <property type="molecule type" value="Genomic_DNA"/>
</dbReference>
<protein>
    <submittedName>
        <fullName evidence="1">Uncharacterized protein</fullName>
    </submittedName>
</protein>
<sequence length="88" mass="10295">MAVKDKMYKEVQLWKSSGKSKADFILDKEYSKAKFEYWISKYNKEQVISTKSNFKEIPITESIAVPEVKREKTLQIDLPSGIKITVYK</sequence>